<organism evidence="1">
    <name type="scientific">Tanacetum cinerariifolium</name>
    <name type="common">Dalmatian daisy</name>
    <name type="synonym">Chrysanthemum cinerariifolium</name>
    <dbReference type="NCBI Taxonomy" id="118510"/>
    <lineage>
        <taxon>Eukaryota</taxon>
        <taxon>Viridiplantae</taxon>
        <taxon>Streptophyta</taxon>
        <taxon>Embryophyta</taxon>
        <taxon>Tracheophyta</taxon>
        <taxon>Spermatophyta</taxon>
        <taxon>Magnoliopsida</taxon>
        <taxon>eudicotyledons</taxon>
        <taxon>Gunneridae</taxon>
        <taxon>Pentapetalae</taxon>
        <taxon>asterids</taxon>
        <taxon>campanulids</taxon>
        <taxon>Asterales</taxon>
        <taxon>Asteraceae</taxon>
        <taxon>Asteroideae</taxon>
        <taxon>Anthemideae</taxon>
        <taxon>Anthemidinae</taxon>
        <taxon>Tanacetum</taxon>
    </lineage>
</organism>
<dbReference type="AlphaFoldDB" id="A0A699HCJ2"/>
<reference evidence="1" key="1">
    <citation type="journal article" date="2019" name="Sci. Rep.">
        <title>Draft genome of Tanacetum cinerariifolium, the natural source of mosquito coil.</title>
        <authorList>
            <person name="Yamashiro T."/>
            <person name="Shiraishi A."/>
            <person name="Satake H."/>
            <person name="Nakayama K."/>
        </authorList>
    </citation>
    <scope>NUCLEOTIDE SEQUENCE</scope>
</reference>
<evidence type="ECO:0000313" key="1">
    <source>
        <dbReference type="EMBL" id="GEX44903.1"/>
    </source>
</evidence>
<proteinExistence type="predicted"/>
<dbReference type="CDD" id="cd09272">
    <property type="entry name" value="RNase_HI_RT_Ty1"/>
    <property type="match status" value="1"/>
</dbReference>
<protein>
    <submittedName>
        <fullName evidence="1">Uncharacterized mitochondrial protein AtMg00810-like</fullName>
    </submittedName>
</protein>
<sequence length="339" mass="38577">MSSVTDDASDKCRQLNATPSTSTTIVADTTQLDIQTTPEHTTQTPIVIANENINQAENVMVNEDESINIFSTPIHEVGEPTRLRRCCRSLFVDLFFDTSIYVRTRRQLEIDGEICMFKLTMSQTEPKNIKEAMADSAWIEAMQEEIHQFERLDPDGFVDPHHSGKVYRLKKALYGLKQALGACGTPMATKPLDVELIGTPIDQIKYRSTARPTKKYPKKVKWIFWYLKNTINMRLWYPQDTSFELTAFSDSDHVGCLDRRKSTYSGIQFLGGDKLVSWSSKKQDYTSMSTAKAEYVSLSACCSQVLWLRTQLIDYGFHFDKIPIYCDLKAAIAISFNPV</sequence>
<gene>
    <name evidence="1" type="ORF">Tci_316878</name>
</gene>
<accession>A0A699HCJ2</accession>
<dbReference type="PANTHER" id="PTHR11439">
    <property type="entry name" value="GAG-POL-RELATED RETROTRANSPOSON"/>
    <property type="match status" value="1"/>
</dbReference>
<comment type="caution">
    <text evidence="1">The sequence shown here is derived from an EMBL/GenBank/DDBJ whole genome shotgun (WGS) entry which is preliminary data.</text>
</comment>
<name>A0A699HCJ2_TANCI</name>
<dbReference type="PANTHER" id="PTHR11439:SF495">
    <property type="entry name" value="REVERSE TRANSCRIPTASE, RNA-DEPENDENT DNA POLYMERASE-RELATED"/>
    <property type="match status" value="1"/>
</dbReference>
<dbReference type="EMBL" id="BKCJ010108947">
    <property type="protein sequence ID" value="GEX44903.1"/>
    <property type="molecule type" value="Genomic_DNA"/>
</dbReference>